<evidence type="ECO:0000256" key="6">
    <source>
        <dbReference type="ARBA" id="ARBA00023136"/>
    </source>
</evidence>
<keyword evidence="10" id="KW-1185">Reference proteome</keyword>
<comment type="similarity">
    <text evidence="7">Belongs to the binding-protein-dependent transport system permease family.</text>
</comment>
<evidence type="ECO:0000256" key="4">
    <source>
        <dbReference type="ARBA" id="ARBA00022692"/>
    </source>
</evidence>
<comment type="subcellular location">
    <subcellularLocation>
        <location evidence="1 7">Cell membrane</location>
        <topology evidence="1 7">Multi-pass membrane protein</topology>
    </subcellularLocation>
</comment>
<dbReference type="AlphaFoldDB" id="A0A5C5B9R5"/>
<keyword evidence="6 7" id="KW-0472">Membrane</keyword>
<dbReference type="OrthoDB" id="2063054at2"/>
<keyword evidence="4 7" id="KW-0812">Transmembrane</keyword>
<reference evidence="9 10" key="1">
    <citation type="submission" date="2019-06" db="EMBL/GenBank/DDBJ databases">
        <title>Draft genome sequence of Miniimonas arenae KCTC 19750T isolated from sea sand.</title>
        <authorList>
            <person name="Park S.-J."/>
        </authorList>
    </citation>
    <scope>NUCLEOTIDE SEQUENCE [LARGE SCALE GENOMIC DNA]</scope>
    <source>
        <strain evidence="9 10">KCTC 19750</strain>
    </source>
</reference>
<dbReference type="Gene3D" id="1.10.3720.10">
    <property type="entry name" value="MetI-like"/>
    <property type="match status" value="1"/>
</dbReference>
<feature type="transmembrane region" description="Helical" evidence="7">
    <location>
        <begin position="182"/>
        <end position="199"/>
    </location>
</feature>
<feature type="transmembrane region" description="Helical" evidence="7">
    <location>
        <begin position="102"/>
        <end position="126"/>
    </location>
</feature>
<evidence type="ECO:0000313" key="9">
    <source>
        <dbReference type="EMBL" id="TNU73638.1"/>
    </source>
</evidence>
<dbReference type="PANTHER" id="PTHR43744">
    <property type="entry name" value="ABC TRANSPORTER PERMEASE PROTEIN MG189-RELATED-RELATED"/>
    <property type="match status" value="1"/>
</dbReference>
<dbReference type="Proteomes" id="UP000313849">
    <property type="component" value="Unassembled WGS sequence"/>
</dbReference>
<comment type="caution">
    <text evidence="9">The sequence shown here is derived from an EMBL/GenBank/DDBJ whole genome shotgun (WGS) entry which is preliminary data.</text>
</comment>
<keyword evidence="5 7" id="KW-1133">Transmembrane helix</keyword>
<feature type="transmembrane region" description="Helical" evidence="7">
    <location>
        <begin position="224"/>
        <end position="245"/>
    </location>
</feature>
<dbReference type="Pfam" id="PF00528">
    <property type="entry name" value="BPD_transp_1"/>
    <property type="match status" value="1"/>
</dbReference>
<dbReference type="GO" id="GO:0005886">
    <property type="term" value="C:plasma membrane"/>
    <property type="evidence" value="ECO:0007669"/>
    <property type="project" value="UniProtKB-SubCell"/>
</dbReference>
<dbReference type="RefSeq" id="WP_108718112.1">
    <property type="nucleotide sequence ID" value="NZ_DAMDJA010000138.1"/>
</dbReference>
<dbReference type="GO" id="GO:0055085">
    <property type="term" value="P:transmembrane transport"/>
    <property type="evidence" value="ECO:0007669"/>
    <property type="project" value="InterPro"/>
</dbReference>
<dbReference type="CDD" id="cd06261">
    <property type="entry name" value="TM_PBP2"/>
    <property type="match status" value="1"/>
</dbReference>
<evidence type="ECO:0000256" key="5">
    <source>
        <dbReference type="ARBA" id="ARBA00022989"/>
    </source>
</evidence>
<protein>
    <submittedName>
        <fullName evidence="9">Carbohydrate ABC transporter permease</fullName>
    </submittedName>
</protein>
<evidence type="ECO:0000259" key="8">
    <source>
        <dbReference type="PROSITE" id="PS50928"/>
    </source>
</evidence>
<evidence type="ECO:0000256" key="1">
    <source>
        <dbReference type="ARBA" id="ARBA00004651"/>
    </source>
</evidence>
<evidence type="ECO:0000256" key="3">
    <source>
        <dbReference type="ARBA" id="ARBA00022475"/>
    </source>
</evidence>
<evidence type="ECO:0000256" key="2">
    <source>
        <dbReference type="ARBA" id="ARBA00022448"/>
    </source>
</evidence>
<dbReference type="InterPro" id="IPR035906">
    <property type="entry name" value="MetI-like_sf"/>
</dbReference>
<keyword evidence="3" id="KW-1003">Cell membrane</keyword>
<organism evidence="9 10">
    <name type="scientific">Miniimonas arenae</name>
    <dbReference type="NCBI Taxonomy" id="676201"/>
    <lineage>
        <taxon>Bacteria</taxon>
        <taxon>Bacillati</taxon>
        <taxon>Actinomycetota</taxon>
        <taxon>Actinomycetes</taxon>
        <taxon>Micrococcales</taxon>
        <taxon>Beutenbergiaceae</taxon>
        <taxon>Miniimonas</taxon>
    </lineage>
</organism>
<dbReference type="PROSITE" id="PS50928">
    <property type="entry name" value="ABC_TM1"/>
    <property type="match status" value="1"/>
</dbReference>
<name>A0A5C5B9R5_9MICO</name>
<dbReference type="SUPFAM" id="SSF161098">
    <property type="entry name" value="MetI-like"/>
    <property type="match status" value="1"/>
</dbReference>
<proteinExistence type="inferred from homology"/>
<evidence type="ECO:0000256" key="7">
    <source>
        <dbReference type="RuleBase" id="RU363032"/>
    </source>
</evidence>
<keyword evidence="2 7" id="KW-0813">Transport</keyword>
<dbReference type="PANTHER" id="PTHR43744:SF8">
    <property type="entry name" value="SN-GLYCEROL-3-PHOSPHATE TRANSPORT SYSTEM PERMEASE PROTEIN UGPE"/>
    <property type="match status" value="1"/>
</dbReference>
<dbReference type="EMBL" id="VENP01000037">
    <property type="protein sequence ID" value="TNU73638.1"/>
    <property type="molecule type" value="Genomic_DNA"/>
</dbReference>
<dbReference type="InterPro" id="IPR000515">
    <property type="entry name" value="MetI-like"/>
</dbReference>
<evidence type="ECO:0000313" key="10">
    <source>
        <dbReference type="Proteomes" id="UP000313849"/>
    </source>
</evidence>
<sequence length="313" mass="34498">MSASATTSTGDVAAPAPHAVVPARANRSHRGPSTGRLVWRWVVRIALTLVFALPLLFMFVSSLKPDTQIFGDLTSVRAFLPVGDISLDNYTGVFGRVPFWRFLANSVVIAVATVVLGLIVNSMCAFALARLRFRGRSLALGVIIATLIVPFETLALPLLWWVNLLPYYDGSTGWLDTYEVQIIPFVANAFSIYLFYQYFASIPKELDEAATVDGAGRFTIYRKIVMPLAGPAIATVAILTFLPAWNQYLWPLMVVQSEELRPVMVGIDYFKQLNTSWGQIMSYASLITIPVLVLFVCFQRSFINSIASSGVKG</sequence>
<gene>
    <name evidence="9" type="ORF">FH969_10215</name>
</gene>
<feature type="transmembrane region" description="Helical" evidence="7">
    <location>
        <begin position="37"/>
        <end position="60"/>
    </location>
</feature>
<feature type="transmembrane region" description="Helical" evidence="7">
    <location>
        <begin position="138"/>
        <end position="162"/>
    </location>
</feature>
<feature type="transmembrane region" description="Helical" evidence="7">
    <location>
        <begin position="280"/>
        <end position="298"/>
    </location>
</feature>
<accession>A0A5C5B9R5</accession>
<feature type="domain" description="ABC transmembrane type-1" evidence="8">
    <location>
        <begin position="103"/>
        <end position="298"/>
    </location>
</feature>